<dbReference type="Proteomes" id="UP001500443">
    <property type="component" value="Unassembled WGS sequence"/>
</dbReference>
<organism evidence="1 2">
    <name type="scientific">Streptomyces synnematoformans</name>
    <dbReference type="NCBI Taxonomy" id="415721"/>
    <lineage>
        <taxon>Bacteria</taxon>
        <taxon>Bacillati</taxon>
        <taxon>Actinomycetota</taxon>
        <taxon>Actinomycetes</taxon>
        <taxon>Kitasatosporales</taxon>
        <taxon>Streptomycetaceae</taxon>
        <taxon>Streptomyces</taxon>
    </lineage>
</organism>
<accession>A0ABN2Y4K2</accession>
<comment type="caution">
    <text evidence="1">The sequence shown here is derived from an EMBL/GenBank/DDBJ whole genome shotgun (WGS) entry which is preliminary data.</text>
</comment>
<protein>
    <recommendedName>
        <fullName evidence="3">C2H2-type domain-containing protein</fullName>
    </recommendedName>
</protein>
<dbReference type="RefSeq" id="WP_344289927.1">
    <property type="nucleotide sequence ID" value="NZ_BAAAPF010000060.1"/>
</dbReference>
<dbReference type="EMBL" id="BAAAPF010000060">
    <property type="protein sequence ID" value="GAA2121634.1"/>
    <property type="molecule type" value="Genomic_DNA"/>
</dbReference>
<evidence type="ECO:0000313" key="1">
    <source>
        <dbReference type="EMBL" id="GAA2121634.1"/>
    </source>
</evidence>
<sequence length="89" mass="10211">MSEPEPVTESYAFACMMCGHGWEQSYEIHHHVDAKGRPFVTYHTGGERVPSPLTRPTCLNCGEHVVRIMRAGQVRSVESVRQRQRSRRD</sequence>
<name>A0ABN2Y4K2_9ACTN</name>
<proteinExistence type="predicted"/>
<keyword evidence="2" id="KW-1185">Reference proteome</keyword>
<evidence type="ECO:0000313" key="2">
    <source>
        <dbReference type="Proteomes" id="UP001500443"/>
    </source>
</evidence>
<reference evidence="1 2" key="1">
    <citation type="journal article" date="2019" name="Int. J. Syst. Evol. Microbiol.">
        <title>The Global Catalogue of Microorganisms (GCM) 10K type strain sequencing project: providing services to taxonomists for standard genome sequencing and annotation.</title>
        <authorList>
            <consortium name="The Broad Institute Genomics Platform"/>
            <consortium name="The Broad Institute Genome Sequencing Center for Infectious Disease"/>
            <person name="Wu L."/>
            <person name="Ma J."/>
        </authorList>
    </citation>
    <scope>NUCLEOTIDE SEQUENCE [LARGE SCALE GENOMIC DNA]</scope>
    <source>
        <strain evidence="1 2">JCM 15481</strain>
    </source>
</reference>
<evidence type="ECO:0008006" key="3">
    <source>
        <dbReference type="Google" id="ProtNLM"/>
    </source>
</evidence>
<gene>
    <name evidence="1" type="ORF">GCM10009802_25110</name>
</gene>